<keyword evidence="1" id="KW-0418">Kinase</keyword>
<evidence type="ECO:0000313" key="3">
    <source>
        <dbReference type="EMBL" id="WCO65988.1"/>
    </source>
</evidence>
<dbReference type="InterPro" id="IPR050267">
    <property type="entry name" value="Anti-sigma-factor_SerPK"/>
</dbReference>
<dbReference type="Proteomes" id="UP001216390">
    <property type="component" value="Chromosome"/>
</dbReference>
<proteinExistence type="predicted"/>
<feature type="domain" description="Histidine kinase/HSP90-like ATPase" evidence="2">
    <location>
        <begin position="8"/>
        <end position="117"/>
    </location>
</feature>
<dbReference type="GO" id="GO:0004674">
    <property type="term" value="F:protein serine/threonine kinase activity"/>
    <property type="evidence" value="ECO:0007669"/>
    <property type="project" value="UniProtKB-KW"/>
</dbReference>
<dbReference type="PANTHER" id="PTHR35526:SF3">
    <property type="entry name" value="ANTI-SIGMA-F FACTOR RSBW"/>
    <property type="match status" value="1"/>
</dbReference>
<keyword evidence="3" id="KW-0067">ATP-binding</keyword>
<accession>A0AAE9Y7R4</accession>
<dbReference type="InterPro" id="IPR036890">
    <property type="entry name" value="HATPase_C_sf"/>
</dbReference>
<sequence>MGTGIRLDADPRSVGRARRFCASTLDEWGVAADTVTTCVLLVSELATNAVLHAHSGFTVRMEQGEALRVEVDDDDPRLPQVRDYRVDSASGRGMRMVRALARASGATVTSGGKTVWFELDWDEEPGA</sequence>
<dbReference type="RefSeq" id="WP_272735514.1">
    <property type="nucleotide sequence ID" value="NZ_CP116942.1"/>
</dbReference>
<dbReference type="PANTHER" id="PTHR35526">
    <property type="entry name" value="ANTI-SIGMA-F FACTOR RSBW-RELATED"/>
    <property type="match status" value="1"/>
</dbReference>
<dbReference type="CDD" id="cd16936">
    <property type="entry name" value="HATPase_RsbW-like"/>
    <property type="match status" value="1"/>
</dbReference>
<dbReference type="InterPro" id="IPR003594">
    <property type="entry name" value="HATPase_dom"/>
</dbReference>
<keyword evidence="1" id="KW-0723">Serine/threonine-protein kinase</keyword>
<keyword evidence="4" id="KW-1185">Reference proteome</keyword>
<name>A0AAE9Y7R4_9ACTN</name>
<dbReference type="EMBL" id="CP116942">
    <property type="protein sequence ID" value="WCO65988.1"/>
    <property type="molecule type" value="Genomic_DNA"/>
</dbReference>
<protein>
    <submittedName>
        <fullName evidence="3">ATP-binding protein</fullName>
    </submittedName>
</protein>
<reference evidence="3" key="1">
    <citation type="submission" date="2023-01" db="EMBL/GenBank/DDBJ databases">
        <title>The diversity of Class Acidimicrobiia in South China Sea sediment environments and the proposal of Iamia marina sp. nov., a novel species of the genus Iamia.</title>
        <authorList>
            <person name="He Y."/>
            <person name="Tian X."/>
        </authorList>
    </citation>
    <scope>NUCLEOTIDE SEQUENCE</scope>
    <source>
        <strain evidence="3">DSM 19957</strain>
    </source>
</reference>
<dbReference type="SUPFAM" id="SSF55874">
    <property type="entry name" value="ATPase domain of HSP90 chaperone/DNA topoisomerase II/histidine kinase"/>
    <property type="match status" value="1"/>
</dbReference>
<dbReference type="AlphaFoldDB" id="A0AAE9Y7R4"/>
<evidence type="ECO:0000256" key="1">
    <source>
        <dbReference type="ARBA" id="ARBA00022527"/>
    </source>
</evidence>
<dbReference type="Gene3D" id="3.30.565.10">
    <property type="entry name" value="Histidine kinase-like ATPase, C-terminal domain"/>
    <property type="match status" value="1"/>
</dbReference>
<dbReference type="GO" id="GO:0005524">
    <property type="term" value="F:ATP binding"/>
    <property type="evidence" value="ECO:0007669"/>
    <property type="project" value="UniProtKB-KW"/>
</dbReference>
<keyword evidence="1" id="KW-0808">Transferase</keyword>
<keyword evidence="3" id="KW-0547">Nucleotide-binding</keyword>
<dbReference type="Pfam" id="PF13581">
    <property type="entry name" value="HATPase_c_2"/>
    <property type="match status" value="1"/>
</dbReference>
<evidence type="ECO:0000259" key="2">
    <source>
        <dbReference type="Pfam" id="PF13581"/>
    </source>
</evidence>
<dbReference type="KEGG" id="ima:PO878_15920"/>
<organism evidence="3 4">
    <name type="scientific">Iamia majanohamensis</name>
    <dbReference type="NCBI Taxonomy" id="467976"/>
    <lineage>
        <taxon>Bacteria</taxon>
        <taxon>Bacillati</taxon>
        <taxon>Actinomycetota</taxon>
        <taxon>Acidimicrobiia</taxon>
        <taxon>Acidimicrobiales</taxon>
        <taxon>Iamiaceae</taxon>
        <taxon>Iamia</taxon>
    </lineage>
</organism>
<gene>
    <name evidence="3" type="ORF">PO878_15920</name>
</gene>
<evidence type="ECO:0000313" key="4">
    <source>
        <dbReference type="Proteomes" id="UP001216390"/>
    </source>
</evidence>